<comment type="caution">
    <text evidence="2">The sequence shown here is derived from an EMBL/GenBank/DDBJ whole genome shotgun (WGS) entry which is preliminary data.</text>
</comment>
<sequence>MSAIECQSGKDIRHHSFFPSDDEILLLPATQFGVTGCLDQGFLHMIQLEETRLPHPLLQPIPMTTVSKPSSAPMVSATKISPTSSETTQKID</sequence>
<reference evidence="2" key="1">
    <citation type="submission" date="2021-02" db="EMBL/GenBank/DDBJ databases">
        <authorList>
            <person name="Nowell W R."/>
        </authorList>
    </citation>
    <scope>NUCLEOTIDE SEQUENCE</scope>
</reference>
<protein>
    <submittedName>
        <fullName evidence="2">Uncharacterized protein</fullName>
    </submittedName>
</protein>
<dbReference type="Gene3D" id="3.90.176.10">
    <property type="entry name" value="Toxin ADP-ribosyltransferase, Chain A, domain 1"/>
    <property type="match status" value="1"/>
</dbReference>
<proteinExistence type="predicted"/>
<feature type="region of interest" description="Disordered" evidence="1">
    <location>
        <begin position="59"/>
        <end position="92"/>
    </location>
</feature>
<dbReference type="EMBL" id="CAJNOR010003434">
    <property type="protein sequence ID" value="CAF1413450.1"/>
    <property type="molecule type" value="Genomic_DNA"/>
</dbReference>
<feature type="compositionally biased region" description="Polar residues" evidence="1">
    <location>
        <begin position="78"/>
        <end position="92"/>
    </location>
</feature>
<organism evidence="2 3">
    <name type="scientific">Adineta ricciae</name>
    <name type="common">Rotifer</name>
    <dbReference type="NCBI Taxonomy" id="249248"/>
    <lineage>
        <taxon>Eukaryota</taxon>
        <taxon>Metazoa</taxon>
        <taxon>Spiralia</taxon>
        <taxon>Gnathifera</taxon>
        <taxon>Rotifera</taxon>
        <taxon>Eurotatoria</taxon>
        <taxon>Bdelloidea</taxon>
        <taxon>Adinetida</taxon>
        <taxon>Adinetidae</taxon>
        <taxon>Adineta</taxon>
    </lineage>
</organism>
<evidence type="ECO:0000256" key="1">
    <source>
        <dbReference type="SAM" id="MobiDB-lite"/>
    </source>
</evidence>
<dbReference type="Proteomes" id="UP000663828">
    <property type="component" value="Unassembled WGS sequence"/>
</dbReference>
<name>A0A815LQQ3_ADIRI</name>
<keyword evidence="3" id="KW-1185">Reference proteome</keyword>
<evidence type="ECO:0000313" key="3">
    <source>
        <dbReference type="Proteomes" id="UP000663828"/>
    </source>
</evidence>
<evidence type="ECO:0000313" key="2">
    <source>
        <dbReference type="EMBL" id="CAF1413450.1"/>
    </source>
</evidence>
<gene>
    <name evidence="2" type="ORF">XAT740_LOCUS34802</name>
</gene>
<accession>A0A815LQQ3</accession>
<dbReference type="AlphaFoldDB" id="A0A815LQQ3"/>